<evidence type="ECO:0000313" key="1">
    <source>
        <dbReference type="EMBL" id="CAB4143983.1"/>
    </source>
</evidence>
<name>A0A6J5QZL5_9CAUD</name>
<gene>
    <name evidence="2" type="ORF">UFOVP1200_34</name>
    <name evidence="1" type="ORF">UFOVP469_4</name>
</gene>
<dbReference type="EMBL" id="LR797153">
    <property type="protein sequence ID" value="CAB4190069.1"/>
    <property type="molecule type" value="Genomic_DNA"/>
</dbReference>
<protein>
    <submittedName>
        <fullName evidence="2">Uncharacterized protein</fullName>
    </submittedName>
</protein>
<reference evidence="2" key="1">
    <citation type="submission" date="2020-05" db="EMBL/GenBank/DDBJ databases">
        <authorList>
            <person name="Chiriac C."/>
            <person name="Salcher M."/>
            <person name="Ghai R."/>
            <person name="Kavagutti S V."/>
        </authorList>
    </citation>
    <scope>NUCLEOTIDE SEQUENCE</scope>
</reference>
<dbReference type="Gene3D" id="1.20.5.340">
    <property type="match status" value="1"/>
</dbReference>
<accession>A0A6J5QZL5</accession>
<organism evidence="2">
    <name type="scientific">uncultured Caudovirales phage</name>
    <dbReference type="NCBI Taxonomy" id="2100421"/>
    <lineage>
        <taxon>Viruses</taxon>
        <taxon>Duplodnaviria</taxon>
        <taxon>Heunggongvirae</taxon>
        <taxon>Uroviricota</taxon>
        <taxon>Caudoviricetes</taxon>
        <taxon>Peduoviridae</taxon>
        <taxon>Maltschvirus</taxon>
        <taxon>Maltschvirus maltsch</taxon>
    </lineage>
</organism>
<sequence length="72" mass="7980">MPIETGNTLLSPPRLTGDPDRDRLAINRWMQDLYNSLVLSANITGTLTDHEARITALEAQYVALDARVTALE</sequence>
<proteinExistence type="predicted"/>
<evidence type="ECO:0000313" key="2">
    <source>
        <dbReference type="EMBL" id="CAB4190069.1"/>
    </source>
</evidence>
<dbReference type="EMBL" id="LR796428">
    <property type="protein sequence ID" value="CAB4143983.1"/>
    <property type="molecule type" value="Genomic_DNA"/>
</dbReference>